<keyword evidence="3" id="KW-0560">Oxidoreductase</keyword>
<dbReference type="EMBL" id="JACHHE010000003">
    <property type="protein sequence ID" value="MBB5179824.1"/>
    <property type="molecule type" value="Genomic_DNA"/>
</dbReference>
<dbReference type="PROSITE" id="PS51387">
    <property type="entry name" value="FAD_PCMH"/>
    <property type="match status" value="1"/>
</dbReference>
<protein>
    <submittedName>
        <fullName evidence="5">FAD/FMN-containing dehydrogenase</fullName>
    </submittedName>
</protein>
<dbReference type="Gene3D" id="3.30.465.10">
    <property type="match status" value="1"/>
</dbReference>
<evidence type="ECO:0000313" key="6">
    <source>
        <dbReference type="Proteomes" id="UP000525923"/>
    </source>
</evidence>
<dbReference type="GO" id="GO:0003885">
    <property type="term" value="F:D-arabinono-1,4-lactone oxidase activity"/>
    <property type="evidence" value="ECO:0007669"/>
    <property type="project" value="InterPro"/>
</dbReference>
<dbReference type="InterPro" id="IPR016164">
    <property type="entry name" value="FAD-linked_Oxase-like_C"/>
</dbReference>
<evidence type="ECO:0000256" key="2">
    <source>
        <dbReference type="ARBA" id="ARBA00022827"/>
    </source>
</evidence>
<dbReference type="InterPro" id="IPR016169">
    <property type="entry name" value="FAD-bd_PCMH_sub2"/>
</dbReference>
<keyword evidence="1" id="KW-0285">Flavoprotein</keyword>
<name>A0A7W8CT06_9BACL</name>
<dbReference type="InterPro" id="IPR010031">
    <property type="entry name" value="FAD_lactone_oxidase-like"/>
</dbReference>
<dbReference type="InterPro" id="IPR036318">
    <property type="entry name" value="FAD-bd_PCMH-like_sf"/>
</dbReference>
<dbReference type="OrthoDB" id="9768764at2"/>
<evidence type="ECO:0000313" key="5">
    <source>
        <dbReference type="EMBL" id="MBB5179824.1"/>
    </source>
</evidence>
<gene>
    <name evidence="5" type="ORF">HNQ44_001248</name>
</gene>
<reference evidence="5 6" key="1">
    <citation type="submission" date="2020-08" db="EMBL/GenBank/DDBJ databases">
        <title>Genomic Encyclopedia of Type Strains, Phase IV (KMG-IV): sequencing the most valuable type-strain genomes for metagenomic binning, comparative biology and taxonomic classification.</title>
        <authorList>
            <person name="Goeker M."/>
        </authorList>
    </citation>
    <scope>NUCLEOTIDE SEQUENCE [LARGE SCALE GENOMIC DNA]</scope>
    <source>
        <strain evidence="5 6">DSM 15895</strain>
    </source>
</reference>
<dbReference type="InterPro" id="IPR006094">
    <property type="entry name" value="Oxid_FAD_bind_N"/>
</dbReference>
<evidence type="ECO:0000256" key="3">
    <source>
        <dbReference type="ARBA" id="ARBA00023002"/>
    </source>
</evidence>
<dbReference type="RefSeq" id="WP_135503081.1">
    <property type="nucleotide sequence ID" value="NZ_JACHHE010000003.1"/>
</dbReference>
<dbReference type="SUPFAM" id="SSF56176">
    <property type="entry name" value="FAD-binding/transporter-associated domain-like"/>
    <property type="match status" value="1"/>
</dbReference>
<evidence type="ECO:0000256" key="1">
    <source>
        <dbReference type="ARBA" id="ARBA00022630"/>
    </source>
</evidence>
<keyword evidence="2" id="KW-0274">FAD</keyword>
<dbReference type="InterPro" id="IPR016166">
    <property type="entry name" value="FAD-bd_PCMH"/>
</dbReference>
<dbReference type="GO" id="GO:0016020">
    <property type="term" value="C:membrane"/>
    <property type="evidence" value="ECO:0007669"/>
    <property type="project" value="InterPro"/>
</dbReference>
<evidence type="ECO:0000259" key="4">
    <source>
        <dbReference type="PROSITE" id="PS51387"/>
    </source>
</evidence>
<dbReference type="Pfam" id="PF04030">
    <property type="entry name" value="ALO"/>
    <property type="match status" value="1"/>
</dbReference>
<sequence>MKTYLIAGIYLCVLGLSASLYFSGLQEPEESGHNRLLPVEIKAVKAGASEEGIRKIVLDANREGDKISIAGMQHSQGGQTLYPNGILLDMKPYNRILDFDEKAKTITVQSGATWNDIQQHINPYGLSLKVSQSQNIFTVGGSLSVQAHGLDIRNGGMIDSVKSLRLLNANGDIIELSASEKPELFQAVIGGYGLFGVILDVTFELVDDELYEVSTELFDYKDYTSYFQQQVLGNPKTKMHLARISISPEGFMEEMYAINCSLVDGQEQLPEHSALKEEKLIAAPKLLLGISRLNDEGKDLFWNSQKTYIHSIDGKLISRNNAMRSDSEFMEYSNAAKTEILQEYFVPVDEFADYIEDLKKLLEQEDNFNLLNVTIRYTSQNDKAVLSYAREDMFSLVLLVNQEADAEGIAETGRVVRSMIDVTLDHGGTYYLPYYGYPTQEQMVRSYPRTKEFFDLKDRYDPEQRFLNMFYEEYRQ</sequence>
<keyword evidence="6" id="KW-1185">Reference proteome</keyword>
<dbReference type="Gene3D" id="1.10.45.10">
    <property type="entry name" value="Vanillyl-alcohol Oxidase, Chain A, domain 4"/>
    <property type="match status" value="1"/>
</dbReference>
<dbReference type="InterPro" id="IPR016171">
    <property type="entry name" value="Vanillyl_alc_oxidase_C-sub2"/>
</dbReference>
<dbReference type="AlphaFoldDB" id="A0A7W8CT06"/>
<dbReference type="PANTHER" id="PTHR43762:SF1">
    <property type="entry name" value="D-ARABINONO-1,4-LACTONE OXIDASE"/>
    <property type="match status" value="1"/>
</dbReference>
<accession>A0A7W8CT06</accession>
<comment type="caution">
    <text evidence="5">The sequence shown here is derived from an EMBL/GenBank/DDBJ whole genome shotgun (WGS) entry which is preliminary data.</text>
</comment>
<dbReference type="SUPFAM" id="SSF55103">
    <property type="entry name" value="FAD-linked oxidases, C-terminal domain"/>
    <property type="match status" value="1"/>
</dbReference>
<dbReference type="InterPro" id="IPR007173">
    <property type="entry name" value="ALO_C"/>
</dbReference>
<dbReference type="GO" id="GO:0071949">
    <property type="term" value="F:FAD binding"/>
    <property type="evidence" value="ECO:0007669"/>
    <property type="project" value="InterPro"/>
</dbReference>
<feature type="domain" description="FAD-binding PCMH-type" evidence="4">
    <location>
        <begin position="36"/>
        <end position="208"/>
    </location>
</feature>
<dbReference type="Pfam" id="PF01565">
    <property type="entry name" value="FAD_binding_4"/>
    <property type="match status" value="1"/>
</dbReference>
<proteinExistence type="predicted"/>
<dbReference type="Proteomes" id="UP000525923">
    <property type="component" value="Unassembled WGS sequence"/>
</dbReference>
<organism evidence="5 6">
    <name type="scientific">Planococcus koreensis</name>
    <dbReference type="NCBI Taxonomy" id="112331"/>
    <lineage>
        <taxon>Bacteria</taxon>
        <taxon>Bacillati</taxon>
        <taxon>Bacillota</taxon>
        <taxon>Bacilli</taxon>
        <taxon>Bacillales</taxon>
        <taxon>Caryophanaceae</taxon>
        <taxon>Planococcus</taxon>
    </lineage>
</organism>
<dbReference type="PANTHER" id="PTHR43762">
    <property type="entry name" value="L-GULONOLACTONE OXIDASE"/>
    <property type="match status" value="1"/>
</dbReference>